<evidence type="ECO:0000313" key="3">
    <source>
        <dbReference type="Proteomes" id="UP000184442"/>
    </source>
</evidence>
<dbReference type="Proteomes" id="UP000184442">
    <property type="component" value="Unassembled WGS sequence"/>
</dbReference>
<dbReference type="RefSeq" id="WP_073027032.1">
    <property type="nucleotide sequence ID" value="NZ_FQZS01000024.1"/>
</dbReference>
<dbReference type="InterPro" id="IPR036890">
    <property type="entry name" value="HATPase_C_sf"/>
</dbReference>
<keyword evidence="3" id="KW-1185">Reference proteome</keyword>
<proteinExistence type="predicted"/>
<feature type="region of interest" description="Disordered" evidence="1">
    <location>
        <begin position="431"/>
        <end position="457"/>
    </location>
</feature>
<dbReference type="GO" id="GO:0016301">
    <property type="term" value="F:kinase activity"/>
    <property type="evidence" value="ECO:0007669"/>
    <property type="project" value="UniProtKB-KW"/>
</dbReference>
<keyword evidence="2" id="KW-0418">Kinase</keyword>
<reference evidence="2 3" key="1">
    <citation type="submission" date="2016-11" db="EMBL/GenBank/DDBJ databases">
        <authorList>
            <person name="Jaros S."/>
            <person name="Januszkiewicz K."/>
            <person name="Wedrychowicz H."/>
        </authorList>
    </citation>
    <scope>NUCLEOTIDE SEQUENCE [LARGE SCALE GENOMIC DNA]</scope>
    <source>
        <strain evidence="2 3">DSM 19022</strain>
    </source>
</reference>
<protein>
    <submittedName>
        <fullName evidence="2">Histidine kinase-, DNA gyrase B-, and HSP90-like ATPase</fullName>
    </submittedName>
</protein>
<dbReference type="STRING" id="1122184.SAMN02745176_02954"/>
<dbReference type="OrthoDB" id="9816482at2"/>
<dbReference type="Pfam" id="PF13589">
    <property type="entry name" value="HATPase_c_3"/>
    <property type="match status" value="1"/>
</dbReference>
<evidence type="ECO:0000256" key="1">
    <source>
        <dbReference type="SAM" id="MobiDB-lite"/>
    </source>
</evidence>
<dbReference type="SUPFAM" id="SSF55874">
    <property type="entry name" value="ATPase domain of HSP90 chaperone/DNA topoisomerase II/histidine kinase"/>
    <property type="match status" value="1"/>
</dbReference>
<sequence>MNSRITVSGNIISELSEKIPSNIIALNELIKNSYDAGAHKVSVILDTTAKTLTISDNGSGMNKEDIDTLFHISDSKKKYGVINEYGRYTQGSKGLGFLSVFKFGGHVEWRTRKDIGLKFSVNYVDLINSSDISQFEIEIVEDDTIKKGTTIIISLNDYNANSLESYFSEERNYKKIINSFDDKNFEIELQINGVVYSSKDTLPLLENSKEHQLYYVTYNYQEQKIKFFYNGCQILSENFPFNSNAYKLNIELVIFQFPPHGKGKVDQLFINPQGDLTPLIYVNDNLFNNFDMFDPNVMKNIKTSLVLNQMIGFIRIISNDPMISFNSDRSQFLQNELTDSIKDFLSSINKKIQEIGSINKKYLMNFDFLIVSELPEECNDNSDNEQFRKYIKSDFQFRPNVNIRRSGNVVFYSLFGKETYLKIKAKNLSTITTNNNNTSNNNNGDKPKTQHPTSNELPKSIPAIINLNCRDVIRIAVPSEQIDLRQYVASVRDSKGNELSKDILEIKVDGVSISGEILSSVTEPCQKNIEYRYLDSETGLVVKTLTLSFYQPEATINAGNKTTKLITLPSRETYTISYNQFVGKLIEQINSLSLNDYRELISCSLRAIFELSIDSISKSTKYSGFFPNKFGFEDKVVKVVEYIKNNKVYIGEIAKSTKIDFHSLNNMLDPQSFRSGISTAHLGAHKSASYISDAEIVHLAKLLGIFVVVTNEMINNSNIK</sequence>
<dbReference type="Gene3D" id="3.30.565.10">
    <property type="entry name" value="Histidine kinase-like ATPase, C-terminal domain"/>
    <property type="match status" value="1"/>
</dbReference>
<gene>
    <name evidence="2" type="ORF">SAMN02745176_02954</name>
</gene>
<accession>A0A1M6HVH4</accession>
<name>A0A1M6HVH4_9FIRM</name>
<dbReference type="EMBL" id="FQZS01000024">
    <property type="protein sequence ID" value="SHJ26205.1"/>
    <property type="molecule type" value="Genomic_DNA"/>
</dbReference>
<dbReference type="AlphaFoldDB" id="A0A1M6HVH4"/>
<organism evidence="2 3">
    <name type="scientific">Lutispora thermophila DSM 19022</name>
    <dbReference type="NCBI Taxonomy" id="1122184"/>
    <lineage>
        <taxon>Bacteria</taxon>
        <taxon>Bacillati</taxon>
        <taxon>Bacillota</taxon>
        <taxon>Clostridia</taxon>
        <taxon>Lutisporales</taxon>
        <taxon>Lutisporaceae</taxon>
        <taxon>Lutispora</taxon>
    </lineage>
</organism>
<feature type="compositionally biased region" description="Low complexity" evidence="1">
    <location>
        <begin position="431"/>
        <end position="443"/>
    </location>
</feature>
<evidence type="ECO:0000313" key="2">
    <source>
        <dbReference type="EMBL" id="SHJ26205.1"/>
    </source>
</evidence>
<keyword evidence="2" id="KW-0808">Transferase</keyword>